<dbReference type="PROSITE" id="PS51257">
    <property type="entry name" value="PROKAR_LIPOPROTEIN"/>
    <property type="match status" value="1"/>
</dbReference>
<name>A0ABS5RML3_9MYCO</name>
<sequence length="95" mass="9994">MPRFSPAVLTALAASAFLLSGCSAVEKLTEKGGDTTCKEFNADDDDKQNAAVSAMLHKKYGKEASHLEIAATKIGVQAFCKTIGTDSSKISEVRA</sequence>
<feature type="signal peptide" evidence="1">
    <location>
        <begin position="1"/>
        <end position="24"/>
    </location>
</feature>
<keyword evidence="3" id="KW-1185">Reference proteome</keyword>
<feature type="chain" id="PRO_5047094505" description="Acid stress chaperone HdeA" evidence="1">
    <location>
        <begin position="25"/>
        <end position="95"/>
    </location>
</feature>
<keyword evidence="1" id="KW-0732">Signal</keyword>
<evidence type="ECO:0000313" key="3">
    <source>
        <dbReference type="Proteomes" id="UP001519535"/>
    </source>
</evidence>
<accession>A0ABS5RML3</accession>
<proteinExistence type="predicted"/>
<evidence type="ECO:0000313" key="2">
    <source>
        <dbReference type="EMBL" id="MBS9535545.1"/>
    </source>
</evidence>
<dbReference type="RefSeq" id="WP_214094403.1">
    <property type="nucleotide sequence ID" value="NZ_JAHCLR010000048.1"/>
</dbReference>
<protein>
    <recommendedName>
        <fullName evidence="4">Acid stress chaperone HdeA</fullName>
    </recommendedName>
</protein>
<evidence type="ECO:0008006" key="4">
    <source>
        <dbReference type="Google" id="ProtNLM"/>
    </source>
</evidence>
<reference evidence="2 3" key="1">
    <citation type="submission" date="2021-05" db="EMBL/GenBank/DDBJ databases">
        <title>Mycobacterium acidophilum sp. nov., an extremely acid-tolerant member of the genus Mycobacterium.</title>
        <authorList>
            <person name="Xia J."/>
        </authorList>
    </citation>
    <scope>NUCLEOTIDE SEQUENCE [LARGE SCALE GENOMIC DNA]</scope>
    <source>
        <strain evidence="2 3">M1</strain>
    </source>
</reference>
<gene>
    <name evidence="2" type="ORF">KIH27_18320</name>
</gene>
<comment type="caution">
    <text evidence="2">The sequence shown here is derived from an EMBL/GenBank/DDBJ whole genome shotgun (WGS) entry which is preliminary data.</text>
</comment>
<organism evidence="2 3">
    <name type="scientific">Mycolicibacter acidiphilus</name>
    <dbReference type="NCBI Taxonomy" id="2835306"/>
    <lineage>
        <taxon>Bacteria</taxon>
        <taxon>Bacillati</taxon>
        <taxon>Actinomycetota</taxon>
        <taxon>Actinomycetes</taxon>
        <taxon>Mycobacteriales</taxon>
        <taxon>Mycobacteriaceae</taxon>
        <taxon>Mycolicibacter</taxon>
    </lineage>
</organism>
<dbReference type="EMBL" id="JAHCLR010000048">
    <property type="protein sequence ID" value="MBS9535545.1"/>
    <property type="molecule type" value="Genomic_DNA"/>
</dbReference>
<evidence type="ECO:0000256" key="1">
    <source>
        <dbReference type="SAM" id="SignalP"/>
    </source>
</evidence>
<dbReference type="Proteomes" id="UP001519535">
    <property type="component" value="Unassembled WGS sequence"/>
</dbReference>